<proteinExistence type="predicted"/>
<dbReference type="SMART" id="SM00387">
    <property type="entry name" value="HATPase_c"/>
    <property type="match status" value="1"/>
</dbReference>
<dbReference type="CDD" id="cd00082">
    <property type="entry name" value="HisKA"/>
    <property type="match status" value="1"/>
</dbReference>
<evidence type="ECO:0000256" key="4">
    <source>
        <dbReference type="ARBA" id="ARBA00022679"/>
    </source>
</evidence>
<dbReference type="Pfam" id="PF02518">
    <property type="entry name" value="HATPase_c"/>
    <property type="match status" value="1"/>
</dbReference>
<protein>
    <recommendedName>
        <fullName evidence="2">histidine kinase</fullName>
        <ecNumber evidence="2">2.7.13.3</ecNumber>
    </recommendedName>
</protein>
<comment type="caution">
    <text evidence="14">The sequence shown here is derived from an EMBL/GenBank/DDBJ whole genome shotgun (WGS) entry which is preliminary data.</text>
</comment>
<dbReference type="Pfam" id="PF00989">
    <property type="entry name" value="PAS"/>
    <property type="match status" value="1"/>
</dbReference>
<dbReference type="InterPro" id="IPR035965">
    <property type="entry name" value="PAS-like_dom_sf"/>
</dbReference>
<dbReference type="SMART" id="SM00091">
    <property type="entry name" value="PAS"/>
    <property type="match status" value="2"/>
</dbReference>
<dbReference type="GO" id="GO:0006355">
    <property type="term" value="P:regulation of DNA-templated transcription"/>
    <property type="evidence" value="ECO:0007669"/>
    <property type="project" value="InterPro"/>
</dbReference>
<dbReference type="RefSeq" id="WP_250860925.1">
    <property type="nucleotide sequence ID" value="NZ_JAGSOJ010000004.1"/>
</dbReference>
<feature type="transmembrane region" description="Helical" evidence="10">
    <location>
        <begin position="123"/>
        <end position="143"/>
    </location>
</feature>
<feature type="domain" description="PAC" evidence="13">
    <location>
        <begin position="233"/>
        <end position="286"/>
    </location>
</feature>
<dbReference type="InterPro" id="IPR003594">
    <property type="entry name" value="HATPase_dom"/>
</dbReference>
<dbReference type="PROSITE" id="PS50112">
    <property type="entry name" value="PAS"/>
    <property type="match status" value="1"/>
</dbReference>
<keyword evidence="10" id="KW-0812">Transmembrane</keyword>
<dbReference type="PANTHER" id="PTHR43711">
    <property type="entry name" value="TWO-COMPONENT HISTIDINE KINASE"/>
    <property type="match status" value="1"/>
</dbReference>
<evidence type="ECO:0000259" key="11">
    <source>
        <dbReference type="PROSITE" id="PS50109"/>
    </source>
</evidence>
<evidence type="ECO:0000256" key="1">
    <source>
        <dbReference type="ARBA" id="ARBA00000085"/>
    </source>
</evidence>
<dbReference type="CDD" id="cd16922">
    <property type="entry name" value="HATPase_EvgS-ArcB-TorS-like"/>
    <property type="match status" value="1"/>
</dbReference>
<dbReference type="FunFam" id="3.30.565.10:FF:000037">
    <property type="entry name" value="Hybrid sensor histidine kinase/response regulator"/>
    <property type="match status" value="1"/>
</dbReference>
<name>A0A9J6P4T1_9CLOT</name>
<feature type="transmembrane region" description="Helical" evidence="10">
    <location>
        <begin position="12"/>
        <end position="32"/>
    </location>
</feature>
<reference evidence="14" key="2">
    <citation type="submission" date="2021-04" db="EMBL/GenBank/DDBJ databases">
        <authorList>
            <person name="Dong X."/>
        </authorList>
    </citation>
    <scope>NUCLEOTIDE SEQUENCE</scope>
    <source>
        <strain evidence="14">ZWT</strain>
    </source>
</reference>
<dbReference type="InterPro" id="IPR005467">
    <property type="entry name" value="His_kinase_dom"/>
</dbReference>
<dbReference type="Proteomes" id="UP001056429">
    <property type="component" value="Unassembled WGS sequence"/>
</dbReference>
<keyword evidence="4" id="KW-0808">Transferase</keyword>
<dbReference type="PANTHER" id="PTHR43711:SF26">
    <property type="entry name" value="SENSOR HISTIDINE KINASE RCSC"/>
    <property type="match status" value="1"/>
</dbReference>
<dbReference type="EMBL" id="JAGSOJ010000004">
    <property type="protein sequence ID" value="MCM1991786.1"/>
    <property type="molecule type" value="Genomic_DNA"/>
</dbReference>
<dbReference type="Gene3D" id="3.30.565.10">
    <property type="entry name" value="Histidine kinase-like ATPase, C-terminal domain"/>
    <property type="match status" value="1"/>
</dbReference>
<dbReference type="InterPro" id="IPR036890">
    <property type="entry name" value="HATPase_C_sf"/>
</dbReference>
<evidence type="ECO:0000256" key="9">
    <source>
        <dbReference type="SAM" id="Coils"/>
    </source>
</evidence>
<dbReference type="SUPFAM" id="SSF47384">
    <property type="entry name" value="Homodimeric domain of signal transducing histidine kinase"/>
    <property type="match status" value="1"/>
</dbReference>
<feature type="coiled-coil region" evidence="9">
    <location>
        <begin position="395"/>
        <end position="424"/>
    </location>
</feature>
<keyword evidence="8" id="KW-0902">Two-component regulatory system</keyword>
<keyword evidence="5" id="KW-0547">Nucleotide-binding</keyword>
<dbReference type="Pfam" id="PF08448">
    <property type="entry name" value="PAS_4"/>
    <property type="match status" value="1"/>
</dbReference>
<keyword evidence="15" id="KW-1185">Reference proteome</keyword>
<dbReference type="PROSITE" id="PS50113">
    <property type="entry name" value="PAC"/>
    <property type="match status" value="2"/>
</dbReference>
<dbReference type="GO" id="GO:0005524">
    <property type="term" value="F:ATP binding"/>
    <property type="evidence" value="ECO:0007669"/>
    <property type="project" value="UniProtKB-KW"/>
</dbReference>
<evidence type="ECO:0000256" key="3">
    <source>
        <dbReference type="ARBA" id="ARBA00022553"/>
    </source>
</evidence>
<dbReference type="EC" id="2.7.13.3" evidence="2"/>
<dbReference type="SUPFAM" id="SSF55874">
    <property type="entry name" value="ATPase domain of HSP90 chaperone/DNA topoisomerase II/histidine kinase"/>
    <property type="match status" value="1"/>
</dbReference>
<dbReference type="Gene3D" id="1.10.287.130">
    <property type="match status" value="1"/>
</dbReference>
<dbReference type="GO" id="GO:0000155">
    <property type="term" value="F:phosphorelay sensor kinase activity"/>
    <property type="evidence" value="ECO:0007669"/>
    <property type="project" value="InterPro"/>
</dbReference>
<dbReference type="NCBIfam" id="TIGR00229">
    <property type="entry name" value="sensory_box"/>
    <property type="match status" value="2"/>
</dbReference>
<organism evidence="14 15">
    <name type="scientific">Oceanirhabdus seepicola</name>
    <dbReference type="NCBI Taxonomy" id="2828781"/>
    <lineage>
        <taxon>Bacteria</taxon>
        <taxon>Bacillati</taxon>
        <taxon>Bacillota</taxon>
        <taxon>Clostridia</taxon>
        <taxon>Eubacteriales</taxon>
        <taxon>Clostridiaceae</taxon>
        <taxon>Oceanirhabdus</taxon>
    </lineage>
</organism>
<feature type="domain" description="PAC" evidence="13">
    <location>
        <begin position="360"/>
        <end position="410"/>
    </location>
</feature>
<dbReference type="PRINTS" id="PR00344">
    <property type="entry name" value="BCTRLSENSOR"/>
</dbReference>
<dbReference type="InterPro" id="IPR013767">
    <property type="entry name" value="PAS_fold"/>
</dbReference>
<keyword evidence="9" id="KW-0175">Coiled coil</keyword>
<evidence type="ECO:0000256" key="10">
    <source>
        <dbReference type="SAM" id="Phobius"/>
    </source>
</evidence>
<keyword evidence="6" id="KW-0418">Kinase</keyword>
<dbReference type="PROSITE" id="PS50109">
    <property type="entry name" value="HIS_KIN"/>
    <property type="match status" value="1"/>
</dbReference>
<evidence type="ECO:0000313" key="14">
    <source>
        <dbReference type="EMBL" id="MCM1991786.1"/>
    </source>
</evidence>
<gene>
    <name evidence="14" type="ORF">KDK92_18765</name>
</gene>
<accession>A0A9J6P4T1</accession>
<evidence type="ECO:0000313" key="15">
    <source>
        <dbReference type="Proteomes" id="UP001056429"/>
    </source>
</evidence>
<comment type="catalytic activity">
    <reaction evidence="1">
        <text>ATP + protein L-histidine = ADP + protein N-phospho-L-histidine.</text>
        <dbReference type="EC" id="2.7.13.3"/>
    </reaction>
</comment>
<dbReference type="AlphaFoldDB" id="A0A9J6P4T1"/>
<dbReference type="Gene3D" id="3.30.450.20">
    <property type="entry name" value="PAS domain"/>
    <property type="match status" value="2"/>
</dbReference>
<feature type="domain" description="PAS" evidence="12">
    <location>
        <begin position="287"/>
        <end position="357"/>
    </location>
</feature>
<sequence>MKNFKNNYFKYIFLLIFNFFIVMFLSTTVYSLEVGAKLDHGTVGGKLTCGFNQGKYATELALRVLNGENIELIPILTQSTNAYMFDYNEMKAFGFKTYNLPKDSTVINKPDDKFSISKDNFKFGLFLIIVILIINNIMLHINISKRRKAEKSLRESEQRLRILINAGPDIMGFKDGEGRYLEVNQATIEAFNLEEIDYKGKTDVEIGNVNPLYKEYFLTYKESDDYTWERGEMFREEEIVPQKDGNYKVYDLIKIPIFHDNGDKKGLVYLGRDITDLKKSDEKLAKSEERYRHLVESSPDSICTHINGKITFVNHALTKLMGAKCPEEFIGKSVFELMHKDYHEKVREHTDFMKKGNSPRIIEVKLITVDGRSIEVEVCDTNYEVEGELAILSIIRDISERKRAEELQKRIKEEERRLKEAIEYERLRNEFFTNLSHEFKTPLNLIFSIVQLLKVKDITKGENEDKFNQYLKILNQNGYRLLRLINNLIDITKIDSNYFNIELQNCNIVSTVEDIILSVAQYIENKNIEIIFDTDVEEKIMACDPDKIERIVLNLISNSIKFTESGGSITVNIYDKGNSIMISVKDTGIGIPENKIGVIFNRFGQVDKSTTRNHEGSGIGLALVKSLVEMHEGSIEVESEYGKGTEFIITLPVKILDEVTMKKIDNNQKQDYVERINIEFSDIYE</sequence>
<evidence type="ECO:0000256" key="7">
    <source>
        <dbReference type="ARBA" id="ARBA00022840"/>
    </source>
</evidence>
<dbReference type="InterPro" id="IPR036097">
    <property type="entry name" value="HisK_dim/P_sf"/>
</dbReference>
<dbReference type="InterPro" id="IPR000014">
    <property type="entry name" value="PAS"/>
</dbReference>
<keyword evidence="3" id="KW-0597">Phosphoprotein</keyword>
<dbReference type="SUPFAM" id="SSF55785">
    <property type="entry name" value="PYP-like sensor domain (PAS domain)"/>
    <property type="match status" value="2"/>
</dbReference>
<evidence type="ECO:0000256" key="6">
    <source>
        <dbReference type="ARBA" id="ARBA00022777"/>
    </source>
</evidence>
<dbReference type="InterPro" id="IPR050736">
    <property type="entry name" value="Sensor_HK_Regulatory"/>
</dbReference>
<evidence type="ECO:0000259" key="12">
    <source>
        <dbReference type="PROSITE" id="PS50112"/>
    </source>
</evidence>
<keyword evidence="10" id="KW-0472">Membrane</keyword>
<evidence type="ECO:0000256" key="5">
    <source>
        <dbReference type="ARBA" id="ARBA00022741"/>
    </source>
</evidence>
<keyword evidence="7" id="KW-0067">ATP-binding</keyword>
<dbReference type="InterPro" id="IPR000700">
    <property type="entry name" value="PAS-assoc_C"/>
</dbReference>
<dbReference type="InterPro" id="IPR004358">
    <property type="entry name" value="Sig_transdc_His_kin-like_C"/>
</dbReference>
<feature type="domain" description="Histidine kinase" evidence="11">
    <location>
        <begin position="434"/>
        <end position="655"/>
    </location>
</feature>
<reference evidence="14" key="1">
    <citation type="journal article" date="2021" name="mSystems">
        <title>Bacteria and Archaea Synergistically Convert Glycine Betaine to Biogenic Methane in the Formosa Cold Seep of the South China Sea.</title>
        <authorList>
            <person name="Li L."/>
            <person name="Zhang W."/>
            <person name="Zhang S."/>
            <person name="Song L."/>
            <person name="Sun Q."/>
            <person name="Zhang H."/>
            <person name="Xiang H."/>
            <person name="Dong X."/>
        </authorList>
    </citation>
    <scope>NUCLEOTIDE SEQUENCE</scope>
    <source>
        <strain evidence="14">ZWT</strain>
    </source>
</reference>
<keyword evidence="10" id="KW-1133">Transmembrane helix</keyword>
<evidence type="ECO:0000259" key="13">
    <source>
        <dbReference type="PROSITE" id="PS50113"/>
    </source>
</evidence>
<dbReference type="SMART" id="SM00388">
    <property type="entry name" value="HisKA"/>
    <property type="match status" value="1"/>
</dbReference>
<dbReference type="Pfam" id="PF00512">
    <property type="entry name" value="HisKA"/>
    <property type="match status" value="1"/>
</dbReference>
<dbReference type="InterPro" id="IPR013656">
    <property type="entry name" value="PAS_4"/>
</dbReference>
<evidence type="ECO:0000256" key="8">
    <source>
        <dbReference type="ARBA" id="ARBA00023012"/>
    </source>
</evidence>
<dbReference type="InterPro" id="IPR003661">
    <property type="entry name" value="HisK_dim/P_dom"/>
</dbReference>
<dbReference type="CDD" id="cd00130">
    <property type="entry name" value="PAS"/>
    <property type="match status" value="1"/>
</dbReference>
<evidence type="ECO:0000256" key="2">
    <source>
        <dbReference type="ARBA" id="ARBA00012438"/>
    </source>
</evidence>